<reference evidence="9" key="2">
    <citation type="submission" date="2025-08" db="UniProtKB">
        <authorList>
            <consortium name="Ensembl"/>
        </authorList>
    </citation>
    <scope>IDENTIFICATION</scope>
</reference>
<accession>H2YMD2</accession>
<dbReference type="AlphaFoldDB" id="H2YMD2"/>
<dbReference type="PIRSF" id="PIRSF000103">
    <property type="entry name" value="HIBADH"/>
    <property type="match status" value="1"/>
</dbReference>
<dbReference type="HOGENOM" id="CLU_035117_0_0_1"/>
<dbReference type="GO" id="GO:0051287">
    <property type="term" value="F:NAD binding"/>
    <property type="evidence" value="ECO:0007669"/>
    <property type="project" value="InterPro"/>
</dbReference>
<dbReference type="SUPFAM" id="SSF51735">
    <property type="entry name" value="NAD(P)-binding Rossmann-fold domains"/>
    <property type="match status" value="1"/>
</dbReference>
<dbReference type="GeneTree" id="ENSGT00940000156435"/>
<dbReference type="InterPro" id="IPR006115">
    <property type="entry name" value="6PGDH_NADP-bd"/>
</dbReference>
<feature type="domain" description="3-hydroxyisobutyrate dehydrogenase-like NAD-binding" evidence="8">
    <location>
        <begin position="150"/>
        <end position="269"/>
    </location>
</feature>
<sequence length="272" mass="28999">MAQNLIRTGHNVTVWNRNASRCKPLVEAGAKQGNSPADVVQQCDITFSCVSDSDAVRDLVIGNQGVLQGISSGKGYIELSTVDAGTIKEMAEVITMRGGRFLEGPVSGNKKGAELGQLVILAAGDRSLYMDSYSCFEAMGKKTFFLGELGSGSNTKLIVNMLMGTFMASLSEGLSLAEKAGLDQYTLLDVLSMSSIACPLVKSKGAAILEGHFPANFPLKHQQKDLKLALQIGDDLEQPLHVAGAANELYKRTKAIGFGDRDMSCVYRAVNA</sequence>
<evidence type="ECO:0000313" key="10">
    <source>
        <dbReference type="Proteomes" id="UP000007875"/>
    </source>
</evidence>
<dbReference type="Gene3D" id="3.40.50.720">
    <property type="entry name" value="NAD(P)-binding Rossmann-like Domain"/>
    <property type="match status" value="1"/>
</dbReference>
<dbReference type="GO" id="GO:0050661">
    <property type="term" value="F:NADP binding"/>
    <property type="evidence" value="ECO:0007669"/>
    <property type="project" value="InterPro"/>
</dbReference>
<dbReference type="Gene3D" id="1.10.1040.10">
    <property type="entry name" value="N-(1-d-carboxylethyl)-l-norvaline Dehydrogenase, domain 2"/>
    <property type="match status" value="1"/>
</dbReference>
<dbReference type="InterPro" id="IPR013328">
    <property type="entry name" value="6PGD_dom2"/>
</dbReference>
<keyword evidence="2" id="KW-0560">Oxidoreductase</keyword>
<evidence type="ECO:0000256" key="6">
    <source>
        <dbReference type="PIRSR" id="PIRSR000103-1"/>
    </source>
</evidence>
<dbReference type="InterPro" id="IPR051265">
    <property type="entry name" value="HIBADH-related_NP60_sf"/>
</dbReference>
<evidence type="ECO:0000256" key="1">
    <source>
        <dbReference type="ARBA" id="ARBA00007598"/>
    </source>
</evidence>
<evidence type="ECO:0000313" key="9">
    <source>
        <dbReference type="Ensembl" id="ENSCSAVP00000006484.1"/>
    </source>
</evidence>
<reference evidence="10" key="1">
    <citation type="submission" date="2003-08" db="EMBL/GenBank/DDBJ databases">
        <authorList>
            <person name="Birren B."/>
            <person name="Nusbaum C."/>
            <person name="Abebe A."/>
            <person name="Abouelleil A."/>
            <person name="Adekoya E."/>
            <person name="Ait-zahra M."/>
            <person name="Allen N."/>
            <person name="Allen T."/>
            <person name="An P."/>
            <person name="Anderson M."/>
            <person name="Anderson S."/>
            <person name="Arachchi H."/>
            <person name="Armbruster J."/>
            <person name="Bachantsang P."/>
            <person name="Baldwin J."/>
            <person name="Barry A."/>
            <person name="Bayul T."/>
            <person name="Blitshsteyn B."/>
            <person name="Bloom T."/>
            <person name="Blye J."/>
            <person name="Boguslavskiy L."/>
            <person name="Borowsky M."/>
            <person name="Boukhgalter B."/>
            <person name="Brunache A."/>
            <person name="Butler J."/>
            <person name="Calixte N."/>
            <person name="Calvo S."/>
            <person name="Camarata J."/>
            <person name="Campo K."/>
            <person name="Chang J."/>
            <person name="Cheshatsang Y."/>
            <person name="Citroen M."/>
            <person name="Collymore A."/>
            <person name="Considine T."/>
            <person name="Cook A."/>
            <person name="Cooke P."/>
            <person name="Corum B."/>
            <person name="Cuomo C."/>
            <person name="David R."/>
            <person name="Dawoe T."/>
            <person name="Degray S."/>
            <person name="Dodge S."/>
            <person name="Dooley K."/>
            <person name="Dorje P."/>
            <person name="Dorjee K."/>
            <person name="Dorris L."/>
            <person name="Duffey N."/>
            <person name="Dupes A."/>
            <person name="Elkins T."/>
            <person name="Engels R."/>
            <person name="Erickson J."/>
            <person name="Farina A."/>
            <person name="Faro S."/>
            <person name="Ferreira P."/>
            <person name="Fischer H."/>
            <person name="Fitzgerald M."/>
            <person name="Foley K."/>
            <person name="Gage D."/>
            <person name="Galagan J."/>
            <person name="Gearin G."/>
            <person name="Gnerre S."/>
            <person name="Gnirke A."/>
            <person name="Goyette A."/>
            <person name="Graham J."/>
            <person name="Grandbois E."/>
            <person name="Gyaltsen K."/>
            <person name="Hafez N."/>
            <person name="Hagopian D."/>
            <person name="Hagos B."/>
            <person name="Hall J."/>
            <person name="Hatcher B."/>
            <person name="Heller A."/>
            <person name="Higgins H."/>
            <person name="Honan T."/>
            <person name="Horn A."/>
            <person name="Houde N."/>
            <person name="Hughes L."/>
            <person name="Hulme W."/>
            <person name="Husby E."/>
            <person name="Iliev I."/>
            <person name="Jaffe D."/>
            <person name="Jones C."/>
            <person name="Kamal M."/>
            <person name="Kamat A."/>
            <person name="Kamvysselis M."/>
            <person name="Karlsson E."/>
            <person name="Kells C."/>
            <person name="Kieu A."/>
            <person name="Kisner P."/>
            <person name="Kodira C."/>
            <person name="Kulbokas E."/>
            <person name="Labutti K."/>
            <person name="Lama D."/>
            <person name="Landers T."/>
            <person name="Leger J."/>
            <person name="Levine S."/>
            <person name="Lewis D."/>
            <person name="Lewis T."/>
            <person name="Lindblad-toh K."/>
            <person name="Liu X."/>
            <person name="Lokyitsang T."/>
            <person name="Lokyitsang Y."/>
            <person name="Lucien O."/>
            <person name="Lui A."/>
            <person name="Ma L.J."/>
            <person name="Mabbitt R."/>
            <person name="Macdonald J."/>
            <person name="Maclean C."/>
            <person name="Major J."/>
            <person name="Manning J."/>
            <person name="Marabella R."/>
            <person name="Maru K."/>
            <person name="Matthews C."/>
            <person name="Mauceli E."/>
            <person name="Mccarthy M."/>
            <person name="Mcdonough S."/>
            <person name="Mcghee T."/>
            <person name="Meldrim J."/>
            <person name="Meneus L."/>
            <person name="Mesirov J."/>
            <person name="Mihalev A."/>
            <person name="Mihova T."/>
            <person name="Mikkelsen T."/>
            <person name="Mlenga V."/>
            <person name="Moru K."/>
            <person name="Mozes J."/>
            <person name="Mulrain L."/>
            <person name="Munson G."/>
            <person name="Naylor J."/>
            <person name="Newes C."/>
            <person name="Nguyen C."/>
            <person name="Nguyen N."/>
            <person name="Nguyen T."/>
            <person name="Nicol R."/>
            <person name="Nielsen C."/>
            <person name="Nizzari M."/>
            <person name="Norbu C."/>
            <person name="Norbu N."/>
            <person name="O'donnell P."/>
            <person name="Okoawo O."/>
            <person name="O'leary S."/>
            <person name="Omotosho B."/>
            <person name="O'neill K."/>
            <person name="Osman S."/>
            <person name="Parker S."/>
            <person name="Perrin D."/>
            <person name="Phunkhang P."/>
            <person name="Piqani B."/>
            <person name="Purcell S."/>
            <person name="Rachupka T."/>
            <person name="Ramasamy U."/>
            <person name="Rameau R."/>
            <person name="Ray V."/>
            <person name="Raymond C."/>
            <person name="Retta R."/>
            <person name="Richardson S."/>
            <person name="Rise C."/>
            <person name="Rodriguez J."/>
            <person name="Rogers J."/>
            <person name="Rogov P."/>
            <person name="Rutman M."/>
            <person name="Schupbach R."/>
            <person name="Seaman C."/>
            <person name="Settipalli S."/>
            <person name="Sharpe T."/>
            <person name="Sheridan J."/>
            <person name="Sherpa N."/>
            <person name="Shi J."/>
            <person name="Smirnov S."/>
            <person name="Smith C."/>
            <person name="Sougnez C."/>
            <person name="Spencer B."/>
            <person name="Stalker J."/>
            <person name="Stange-thomann N."/>
            <person name="Stavropoulos S."/>
            <person name="Stetson K."/>
            <person name="Stone C."/>
            <person name="Stone S."/>
            <person name="Stubbs M."/>
            <person name="Talamas J."/>
            <person name="Tchuinga P."/>
            <person name="Tenzing P."/>
            <person name="Tesfaye S."/>
            <person name="Theodore J."/>
            <person name="Thoulutsang Y."/>
            <person name="Topham K."/>
            <person name="Towey S."/>
            <person name="Tsamla T."/>
            <person name="Tsomo N."/>
            <person name="Vallee D."/>
            <person name="Vassiliev H."/>
            <person name="Venkataraman V."/>
            <person name="Vinson J."/>
            <person name="Vo A."/>
            <person name="Wade C."/>
            <person name="Wang S."/>
            <person name="Wangchuk T."/>
            <person name="Wangdi T."/>
            <person name="Whittaker C."/>
            <person name="Wilkinson J."/>
            <person name="Wu Y."/>
            <person name="Wyman D."/>
            <person name="Yadav S."/>
            <person name="Yang S."/>
            <person name="Yang X."/>
            <person name="Yeager S."/>
            <person name="Yee E."/>
            <person name="Young G."/>
            <person name="Zainoun J."/>
            <person name="Zembeck L."/>
            <person name="Zimmer A."/>
            <person name="Zody M."/>
            <person name="Lander E."/>
        </authorList>
    </citation>
    <scope>NUCLEOTIDE SEQUENCE [LARGE SCALE GENOMIC DNA]</scope>
</reference>
<dbReference type="FunFam" id="3.40.50.720:FF:000058">
    <property type="entry name" value="Putative oxidoreductase GLYR1 homolog"/>
    <property type="match status" value="1"/>
</dbReference>
<reference evidence="9" key="3">
    <citation type="submission" date="2025-09" db="UniProtKB">
        <authorList>
            <consortium name="Ensembl"/>
        </authorList>
    </citation>
    <scope>IDENTIFICATION</scope>
</reference>
<dbReference type="GO" id="GO:0140673">
    <property type="term" value="P:transcription elongation-coupled chromatin remodeling"/>
    <property type="evidence" value="ECO:0007669"/>
    <property type="project" value="TreeGrafter"/>
</dbReference>
<evidence type="ECO:0000256" key="3">
    <source>
        <dbReference type="ARBA" id="ARBA00023027"/>
    </source>
</evidence>
<feature type="domain" description="6-phosphogluconate dehydrogenase NADP-binding" evidence="7">
    <location>
        <begin position="1"/>
        <end position="147"/>
    </location>
</feature>
<dbReference type="Pfam" id="PF03446">
    <property type="entry name" value="NAD_binding_2"/>
    <property type="match status" value="1"/>
</dbReference>
<name>H2YMD2_CIOSA</name>
<evidence type="ECO:0000256" key="4">
    <source>
        <dbReference type="ARBA" id="ARBA00030287"/>
    </source>
</evidence>
<feature type="active site" evidence="6">
    <location>
        <position position="156"/>
    </location>
</feature>
<dbReference type="Proteomes" id="UP000007875">
    <property type="component" value="Unassembled WGS sequence"/>
</dbReference>
<dbReference type="FunCoup" id="H2YMD2">
    <property type="interactions" value="849"/>
</dbReference>
<dbReference type="OMA" id="NALGCEY"/>
<dbReference type="InterPro" id="IPR036291">
    <property type="entry name" value="NAD(P)-bd_dom_sf"/>
</dbReference>
<dbReference type="PANTHER" id="PTHR43580:SF2">
    <property type="entry name" value="CYTOKINE-LIKE NUCLEAR FACTOR N-PAC"/>
    <property type="match status" value="1"/>
</dbReference>
<comment type="similarity">
    <text evidence="1">Belongs to the HIBADH-related family. NP60 subfamily.</text>
</comment>
<organism evidence="9 10">
    <name type="scientific">Ciona savignyi</name>
    <name type="common">Pacific transparent sea squirt</name>
    <dbReference type="NCBI Taxonomy" id="51511"/>
    <lineage>
        <taxon>Eukaryota</taxon>
        <taxon>Metazoa</taxon>
        <taxon>Chordata</taxon>
        <taxon>Tunicata</taxon>
        <taxon>Ascidiacea</taxon>
        <taxon>Phlebobranchia</taxon>
        <taxon>Cionidae</taxon>
        <taxon>Ciona</taxon>
    </lineage>
</organism>
<dbReference type="Pfam" id="PF14833">
    <property type="entry name" value="NAD_binding_11"/>
    <property type="match status" value="1"/>
</dbReference>
<evidence type="ECO:0000256" key="5">
    <source>
        <dbReference type="ARBA" id="ARBA00034140"/>
    </source>
</evidence>
<dbReference type="GO" id="GO:0000785">
    <property type="term" value="C:chromatin"/>
    <property type="evidence" value="ECO:0007669"/>
    <property type="project" value="TreeGrafter"/>
</dbReference>
<dbReference type="InterPro" id="IPR015815">
    <property type="entry name" value="HIBADH-related"/>
</dbReference>
<evidence type="ECO:0000259" key="8">
    <source>
        <dbReference type="Pfam" id="PF14833"/>
    </source>
</evidence>
<evidence type="ECO:0000256" key="2">
    <source>
        <dbReference type="ARBA" id="ARBA00023002"/>
    </source>
</evidence>
<dbReference type="eggNOG" id="KOG0409">
    <property type="taxonomic scope" value="Eukaryota"/>
</dbReference>
<dbReference type="InterPro" id="IPR008927">
    <property type="entry name" value="6-PGluconate_DH-like_C_sf"/>
</dbReference>
<protein>
    <recommendedName>
        <fullName evidence="5">Cytokine-like nuclear factor N-PAC</fullName>
    </recommendedName>
    <alternativeName>
        <fullName evidence="4">Glyoxylate reductase 1 homolog</fullName>
    </alternativeName>
</protein>
<evidence type="ECO:0000259" key="7">
    <source>
        <dbReference type="Pfam" id="PF03446"/>
    </source>
</evidence>
<keyword evidence="3" id="KW-0520">NAD</keyword>
<dbReference type="InParanoid" id="H2YMD2"/>
<dbReference type="SUPFAM" id="SSF48179">
    <property type="entry name" value="6-phosphogluconate dehydrogenase C-terminal domain-like"/>
    <property type="match status" value="1"/>
</dbReference>
<keyword evidence="10" id="KW-1185">Reference proteome</keyword>
<proteinExistence type="inferred from homology"/>
<dbReference type="STRING" id="51511.ENSCSAVP00000006484"/>
<dbReference type="GO" id="GO:0003677">
    <property type="term" value="F:DNA binding"/>
    <property type="evidence" value="ECO:0007669"/>
    <property type="project" value="TreeGrafter"/>
</dbReference>
<dbReference type="InterPro" id="IPR029154">
    <property type="entry name" value="HIBADH-like_NADP-bd"/>
</dbReference>
<dbReference type="PANTHER" id="PTHR43580">
    <property type="entry name" value="OXIDOREDUCTASE GLYR1-RELATED"/>
    <property type="match status" value="1"/>
</dbReference>
<dbReference type="GO" id="GO:0016491">
    <property type="term" value="F:oxidoreductase activity"/>
    <property type="evidence" value="ECO:0007669"/>
    <property type="project" value="UniProtKB-KW"/>
</dbReference>
<dbReference type="Ensembl" id="ENSCSAVT00000006566.1">
    <property type="protein sequence ID" value="ENSCSAVP00000006484.1"/>
    <property type="gene ID" value="ENSCSAVG00000003879.1"/>
</dbReference>
<dbReference type="GO" id="GO:0031491">
    <property type="term" value="F:nucleosome binding"/>
    <property type="evidence" value="ECO:0007669"/>
    <property type="project" value="TreeGrafter"/>
</dbReference>